<dbReference type="PANTHER" id="PTHR42759">
    <property type="entry name" value="MOXR FAMILY PROTEIN"/>
    <property type="match status" value="1"/>
</dbReference>
<protein>
    <submittedName>
        <fullName evidence="5">MoxR-like ATPase</fullName>
    </submittedName>
</protein>
<name>A0A1M6QDL0_9AQUI</name>
<dbReference type="InterPro" id="IPR027417">
    <property type="entry name" value="P-loop_NTPase"/>
</dbReference>
<dbReference type="FunFam" id="3.40.50.300:FF:000640">
    <property type="entry name" value="MoxR family ATPase"/>
    <property type="match status" value="1"/>
</dbReference>
<keyword evidence="1" id="KW-0547">Nucleotide-binding</keyword>
<dbReference type="EMBL" id="LT670846">
    <property type="protein sequence ID" value="SHK18281.1"/>
    <property type="molecule type" value="Genomic_DNA"/>
</dbReference>
<dbReference type="PANTHER" id="PTHR42759:SF5">
    <property type="entry name" value="METHANOL DEHYDROGENASE REGULATOR"/>
    <property type="match status" value="1"/>
</dbReference>
<dbReference type="AlphaFoldDB" id="A0A1M6QDL0"/>
<accession>A0A1M6QDL0</accession>
<dbReference type="CDD" id="cd00009">
    <property type="entry name" value="AAA"/>
    <property type="match status" value="1"/>
</dbReference>
<dbReference type="InterPro" id="IPR011703">
    <property type="entry name" value="ATPase_AAA-3"/>
</dbReference>
<evidence type="ECO:0000256" key="2">
    <source>
        <dbReference type="ARBA" id="ARBA00022840"/>
    </source>
</evidence>
<evidence type="ECO:0000259" key="4">
    <source>
        <dbReference type="SMART" id="SM00382"/>
    </source>
</evidence>
<dbReference type="GO" id="GO:0005524">
    <property type="term" value="F:ATP binding"/>
    <property type="evidence" value="ECO:0007669"/>
    <property type="project" value="UniProtKB-KW"/>
</dbReference>
<dbReference type="PIRSF" id="PIRSF002849">
    <property type="entry name" value="AAA_ATPase_chaperone_MoxR_prd"/>
    <property type="match status" value="1"/>
</dbReference>
<keyword evidence="2" id="KW-0067">ATP-binding</keyword>
<evidence type="ECO:0000313" key="6">
    <source>
        <dbReference type="Proteomes" id="UP000189810"/>
    </source>
</evidence>
<dbReference type="Gene3D" id="1.10.8.80">
    <property type="entry name" value="Magnesium chelatase subunit I, C-Terminal domain"/>
    <property type="match status" value="1"/>
</dbReference>
<gene>
    <name evidence="5" type="ORF">SAMN05444391_0194</name>
</gene>
<reference evidence="5 6" key="1">
    <citation type="submission" date="2016-11" db="EMBL/GenBank/DDBJ databases">
        <authorList>
            <person name="Jaros S."/>
            <person name="Januszkiewicz K."/>
            <person name="Wedrychowicz H."/>
        </authorList>
    </citation>
    <scope>NUCLEOTIDE SEQUENCE [LARGE SCALE GENOMIC DNA]</scope>
    <source>
        <strain evidence="5 6">DSM 19557</strain>
    </source>
</reference>
<dbReference type="GO" id="GO:0016887">
    <property type="term" value="F:ATP hydrolysis activity"/>
    <property type="evidence" value="ECO:0007669"/>
    <property type="project" value="InterPro"/>
</dbReference>
<dbReference type="Proteomes" id="UP000189810">
    <property type="component" value="Chromosome I"/>
</dbReference>
<dbReference type="Gene3D" id="3.40.50.300">
    <property type="entry name" value="P-loop containing nucleotide triphosphate hydrolases"/>
    <property type="match status" value="1"/>
</dbReference>
<dbReference type="STRING" id="381751.SAMN05444391_0194"/>
<dbReference type="SMART" id="SM00382">
    <property type="entry name" value="AAA"/>
    <property type="match status" value="1"/>
</dbReference>
<dbReference type="InterPro" id="IPR050764">
    <property type="entry name" value="CbbQ/NirQ/NorQ/GpvN"/>
</dbReference>
<evidence type="ECO:0000313" key="5">
    <source>
        <dbReference type="EMBL" id="SHK18281.1"/>
    </source>
</evidence>
<evidence type="ECO:0000256" key="1">
    <source>
        <dbReference type="ARBA" id="ARBA00022741"/>
    </source>
</evidence>
<dbReference type="Pfam" id="PF07726">
    <property type="entry name" value="AAA_3"/>
    <property type="match status" value="1"/>
</dbReference>
<keyword evidence="6" id="KW-1185">Reference proteome</keyword>
<feature type="domain" description="AAA+ ATPase" evidence="4">
    <location>
        <begin position="30"/>
        <end position="171"/>
    </location>
</feature>
<dbReference type="OrthoDB" id="9808397at2"/>
<dbReference type="Pfam" id="PF17863">
    <property type="entry name" value="AAA_lid_2"/>
    <property type="match status" value="1"/>
</dbReference>
<dbReference type="RefSeq" id="WP_079653390.1">
    <property type="nucleotide sequence ID" value="NZ_LT670846.1"/>
</dbReference>
<proteinExistence type="inferred from homology"/>
<dbReference type="InterPro" id="IPR041628">
    <property type="entry name" value="ChlI/MoxR_AAA_lid"/>
</dbReference>
<organism evidence="5 6">
    <name type="scientific">Thermocrinis minervae</name>
    <dbReference type="NCBI Taxonomy" id="381751"/>
    <lineage>
        <taxon>Bacteria</taxon>
        <taxon>Pseudomonadati</taxon>
        <taxon>Aquificota</taxon>
        <taxon>Aquificia</taxon>
        <taxon>Aquificales</taxon>
        <taxon>Aquificaceae</taxon>
        <taxon>Thermocrinis</taxon>
    </lineage>
</organism>
<sequence>MNISEVLRAVSSVLKGKEEVVFLSLACFLSGGHLLIEDVPGVGKTTLALALSRVLGLSFARIQFTSDLLPSDITGVNVYDQQKRSFVFKPGPIFHQTVLADEINRASPKTQSALLEAMAEKKITLDGTTYELPFPFFVIATQNPAEQYGTYPLPESQLDRFSMRISVGYPDRDVEVQIVKGENPLEVVNNLRPLVSLQEIVNTLQQVKRVYISEEVAGFIVDMVRKTRSHPDIILGASTRGAIHLASCAKAVAYMRERDYVVPEDVIDVAPYVLSHRLIVREGIDSFALVKDIVRSVKVP</sequence>
<dbReference type="SUPFAM" id="SSF52540">
    <property type="entry name" value="P-loop containing nucleoside triphosphate hydrolases"/>
    <property type="match status" value="1"/>
</dbReference>
<dbReference type="InterPro" id="IPR003593">
    <property type="entry name" value="AAA+_ATPase"/>
</dbReference>
<evidence type="ECO:0000256" key="3">
    <source>
        <dbReference type="ARBA" id="ARBA00061607"/>
    </source>
</evidence>
<comment type="similarity">
    <text evidence="3">Belongs to the MoxR family.</text>
</comment>